<dbReference type="InterPro" id="IPR024910">
    <property type="entry name" value="Enoyl-CoA_Rdtase_cat_dom"/>
</dbReference>
<dbReference type="Gene3D" id="3.40.50.720">
    <property type="entry name" value="NAD(P)-binding Rossmann-like Domain"/>
    <property type="match status" value="1"/>
</dbReference>
<feature type="domain" description="Trans-2-enoyl-CoA reductase-like NAD(P)H binding" evidence="12">
    <location>
        <begin position="2"/>
        <end position="78"/>
    </location>
</feature>
<dbReference type="InterPro" id="IPR024906">
    <property type="entry name" value="Eno_Rdtase_FAD-bd_dom"/>
</dbReference>
<dbReference type="AlphaFoldDB" id="A0A6N2U3Y3"/>
<reference evidence="13" key="1">
    <citation type="submission" date="2019-11" db="EMBL/GenBank/DDBJ databases">
        <authorList>
            <person name="Feng L."/>
        </authorList>
    </citation>
    <scope>NUCLEOTIDE SEQUENCE</scope>
    <source>
        <strain evidence="13">BhanseniiLFYP23</strain>
    </source>
</reference>
<feature type="binding site" evidence="9">
    <location>
        <begin position="47"/>
        <end position="52"/>
    </location>
    <ligand>
        <name>NAD(+)</name>
        <dbReference type="ChEBI" id="CHEBI:57540"/>
    </ligand>
</feature>
<keyword evidence="7 9" id="KW-0275">Fatty acid biosynthesis</keyword>
<evidence type="ECO:0000256" key="7">
    <source>
        <dbReference type="ARBA" id="ARBA00023160"/>
    </source>
</evidence>
<keyword evidence="5 9" id="KW-0520">NAD</keyword>
<keyword evidence="4 9" id="KW-0560">Oxidoreductase</keyword>
<dbReference type="EMBL" id="CACRSY010000012">
    <property type="protein sequence ID" value="VYT13224.1"/>
    <property type="molecule type" value="Genomic_DNA"/>
</dbReference>
<evidence type="ECO:0000256" key="4">
    <source>
        <dbReference type="ARBA" id="ARBA00023002"/>
    </source>
</evidence>
<comment type="pathway">
    <text evidence="9">Lipid metabolism; fatty acid biosynthesis.</text>
</comment>
<dbReference type="UniPathway" id="UPA00094"/>
<dbReference type="HAMAP" id="MF_01838">
    <property type="entry name" value="FabV_reductase"/>
    <property type="match status" value="1"/>
</dbReference>
<dbReference type="GO" id="GO:0050343">
    <property type="term" value="F:trans-2-enoyl-CoA reductase (NADH) activity"/>
    <property type="evidence" value="ECO:0007669"/>
    <property type="project" value="UniProtKB-UniRule"/>
</dbReference>
<feature type="domain" description="Trans-2-enoyl-CoA reductase catalytic" evidence="11">
    <location>
        <begin position="81"/>
        <end position="313"/>
    </location>
</feature>
<feature type="binding site" evidence="9">
    <location>
        <begin position="269"/>
        <end position="271"/>
    </location>
    <ligand>
        <name>NAD(+)</name>
        <dbReference type="ChEBI" id="CHEBI:57540"/>
    </ligand>
</feature>
<feature type="active site" description="Proton donor" evidence="9">
    <location>
        <position position="233"/>
    </location>
</feature>
<keyword evidence="6 9" id="KW-0443">Lipid metabolism</keyword>
<dbReference type="GO" id="GO:0006633">
    <property type="term" value="P:fatty acid biosynthetic process"/>
    <property type="evidence" value="ECO:0007669"/>
    <property type="project" value="UniProtKB-UniRule"/>
</dbReference>
<feature type="binding site" evidence="9">
    <location>
        <position position="242"/>
    </location>
    <ligand>
        <name>NAD(+)</name>
        <dbReference type="ChEBI" id="CHEBI:57540"/>
    </ligand>
</feature>
<dbReference type="PANTHER" id="PTHR37480:SF1">
    <property type="entry name" value="ENOYL-[ACYL-CARRIER-PROTEIN] REDUCTASE [NADH]"/>
    <property type="match status" value="1"/>
</dbReference>
<comment type="function">
    <text evidence="9">Involved in the fatty acid synthesis (FAS II). Catalyzes the reduction of a carbon-carbon double bond in an enoyl moiety that is covalently linked to a coenzyme A (CoA).</text>
</comment>
<name>A0A6N2U3Y3_BLAHA</name>
<evidence type="ECO:0000259" key="10">
    <source>
        <dbReference type="Pfam" id="PF07055"/>
    </source>
</evidence>
<feature type="binding site" evidence="9">
    <location>
        <position position="223"/>
    </location>
    <ligand>
        <name>substrate</name>
    </ligand>
</feature>
<dbReference type="Pfam" id="PF12241">
    <property type="entry name" value="Enoyl_reductase"/>
    <property type="match status" value="1"/>
</dbReference>
<protein>
    <recommendedName>
        <fullName evidence="9">Trans-2-enoyl-CoA reductase [NADH]</fullName>
        <shortName evidence="9">TER</shortName>
        <ecNumber evidence="9">1.3.1.44</ecNumber>
    </recommendedName>
</protein>
<dbReference type="GO" id="GO:0051287">
    <property type="term" value="F:NAD binding"/>
    <property type="evidence" value="ECO:0007669"/>
    <property type="project" value="UniProtKB-UniRule"/>
</dbReference>
<feature type="binding site" evidence="9">
    <location>
        <begin position="73"/>
        <end position="74"/>
    </location>
    <ligand>
        <name>NAD(+)</name>
        <dbReference type="ChEBI" id="CHEBI:57540"/>
    </ligand>
</feature>
<dbReference type="RefSeq" id="WP_022239791.1">
    <property type="nucleotide sequence ID" value="NZ_CACRSY010000012.1"/>
</dbReference>
<gene>
    <name evidence="9" type="primary">fabV</name>
    <name evidence="13" type="ORF">BHLFYP23_00286</name>
</gene>
<evidence type="ECO:0000259" key="11">
    <source>
        <dbReference type="Pfam" id="PF12241"/>
    </source>
</evidence>
<dbReference type="InterPro" id="IPR050048">
    <property type="entry name" value="FabV-like_NADH_b"/>
</dbReference>
<feature type="domain" description="Enoyl reductase FAD binding" evidence="10">
    <location>
        <begin position="319"/>
        <end position="382"/>
    </location>
</feature>
<evidence type="ECO:0000256" key="6">
    <source>
        <dbReference type="ARBA" id="ARBA00023098"/>
    </source>
</evidence>
<comment type="subunit">
    <text evidence="1 9">Monomer.</text>
</comment>
<dbReference type="NCBIfam" id="NF010177">
    <property type="entry name" value="PRK13656.1"/>
    <property type="match status" value="1"/>
</dbReference>
<keyword evidence="3 9" id="KW-0276">Fatty acid metabolism</keyword>
<keyword evidence="2 9" id="KW-0444">Lipid biosynthesis</keyword>
<dbReference type="Pfam" id="PF12242">
    <property type="entry name" value="Eno-Rase_NADH_b"/>
    <property type="match status" value="1"/>
</dbReference>
<comment type="catalytic activity">
    <reaction evidence="8 9">
        <text>a 2,3-saturated acyl-CoA + NAD(+) = a (2E)-enoyl-CoA + NADH + H(+)</text>
        <dbReference type="Rhea" id="RHEA:18177"/>
        <dbReference type="ChEBI" id="CHEBI:15378"/>
        <dbReference type="ChEBI" id="CHEBI:57540"/>
        <dbReference type="ChEBI" id="CHEBI:57945"/>
        <dbReference type="ChEBI" id="CHEBI:58856"/>
        <dbReference type="ChEBI" id="CHEBI:65111"/>
        <dbReference type="EC" id="1.3.1.44"/>
    </reaction>
</comment>
<sequence>MIIEPKVREFICTTAHPEGCRENVKQQIAYVKAQNIKKGPKKVLVIGASTGYGLASRITAGFGCEAATIGIFFEKPSNGKRTATPGWYNTAAFEEEAHKAGIYAKSINGDAFSWEIKEKTIDLIKKDWGKADMVIYSLAAPRRTDKNGNLWVSSLKTTKEAFTEKSLDLRNNTIVEKTVEPAKPEEIQGTKKVMGGEDWMEWIEALKEADVLTENAITVAYSYIGPKLTYPIYFDGTIGQAKRHLENTAKAMREKFPDLQAYVSVNKALVTQASAAIPIVPLYFAILYKVMKEVGNHEGCIEQISRLFKEKLFKESVPTDAEGRIRMDDWELSEEVQRKVVEAWKQVTTENVTEISDIEGYWEDFYQMFGFHLAGVDYTKDVDMEVKIPSIDL</sequence>
<dbReference type="InterPro" id="IPR010758">
    <property type="entry name" value="Trans-2-enoyl-CoA_reductase"/>
</dbReference>
<dbReference type="Pfam" id="PF07055">
    <property type="entry name" value="Eno-Rase_FAD_bd"/>
    <property type="match status" value="1"/>
</dbReference>
<evidence type="ECO:0000256" key="9">
    <source>
        <dbReference type="HAMAP-Rule" id="MF_01838"/>
    </source>
</evidence>
<dbReference type="NCBIfam" id="NF043048">
    <property type="entry name" value="EnoyACPredFabV"/>
    <property type="match status" value="1"/>
</dbReference>
<evidence type="ECO:0000256" key="5">
    <source>
        <dbReference type="ARBA" id="ARBA00023027"/>
    </source>
</evidence>
<dbReference type="EC" id="1.3.1.44" evidence="9"/>
<evidence type="ECO:0000259" key="12">
    <source>
        <dbReference type="Pfam" id="PF12242"/>
    </source>
</evidence>
<evidence type="ECO:0000256" key="3">
    <source>
        <dbReference type="ARBA" id="ARBA00022832"/>
    </source>
</evidence>
<feature type="binding site" evidence="9">
    <location>
        <begin position="110"/>
        <end position="111"/>
    </location>
    <ligand>
        <name>NAD(+)</name>
        <dbReference type="ChEBI" id="CHEBI:57540"/>
    </ligand>
</feature>
<dbReference type="PANTHER" id="PTHR37480">
    <property type="entry name" value="ENOYL-[ACYL-CARRIER-PROTEIN] REDUCTASE [NADH]"/>
    <property type="match status" value="1"/>
</dbReference>
<evidence type="ECO:0000256" key="8">
    <source>
        <dbReference type="ARBA" id="ARBA00048302"/>
    </source>
</evidence>
<dbReference type="GO" id="GO:0004318">
    <property type="term" value="F:enoyl-[acyl-carrier-protein] reductase (NADH) activity"/>
    <property type="evidence" value="ECO:0007669"/>
    <property type="project" value="TreeGrafter"/>
</dbReference>
<feature type="binding site" evidence="9">
    <location>
        <begin position="138"/>
        <end position="139"/>
    </location>
    <ligand>
        <name>NAD(+)</name>
        <dbReference type="ChEBI" id="CHEBI:57540"/>
    </ligand>
</feature>
<evidence type="ECO:0000313" key="13">
    <source>
        <dbReference type="EMBL" id="VYT13224.1"/>
    </source>
</evidence>
<evidence type="ECO:0000256" key="1">
    <source>
        <dbReference type="ARBA" id="ARBA00011245"/>
    </source>
</evidence>
<proteinExistence type="inferred from homology"/>
<comment type="similarity">
    <text evidence="9">Belongs to the TER reductase family.</text>
</comment>
<organism evidence="13">
    <name type="scientific">Blautia hansenii</name>
    <name type="common">Ruminococcus hansenii</name>
    <dbReference type="NCBI Taxonomy" id="1322"/>
    <lineage>
        <taxon>Bacteria</taxon>
        <taxon>Bacillati</taxon>
        <taxon>Bacillota</taxon>
        <taxon>Clostridia</taxon>
        <taxon>Lachnospirales</taxon>
        <taxon>Lachnospiraceae</taxon>
        <taxon>Blautia</taxon>
    </lineage>
</organism>
<evidence type="ECO:0000256" key="2">
    <source>
        <dbReference type="ARBA" id="ARBA00022516"/>
    </source>
</evidence>
<feature type="site" description="Plays an important role in discriminating NADH against NADPH" evidence="9">
    <location>
        <position position="74"/>
    </location>
</feature>
<accession>A0A6N2U3Y3</accession>